<keyword evidence="9" id="KW-1185">Reference proteome</keyword>
<comment type="catalytic activity">
    <reaction evidence="6">
        <text>1D-myo-inositol 1,4-bisphosphate + H2O = 1D-myo-inositol 4-phosphate + phosphate</text>
        <dbReference type="Rhea" id="RHEA:15553"/>
        <dbReference type="ChEBI" id="CHEBI:15377"/>
        <dbReference type="ChEBI" id="CHEBI:43474"/>
        <dbReference type="ChEBI" id="CHEBI:58282"/>
        <dbReference type="ChEBI" id="CHEBI:58469"/>
        <dbReference type="EC" id="3.1.3.57"/>
    </reaction>
    <physiologicalReaction direction="left-to-right" evidence="6">
        <dbReference type="Rhea" id="RHEA:15554"/>
    </physiologicalReaction>
</comment>
<proteinExistence type="inferred from homology"/>
<dbReference type="InterPro" id="IPR020550">
    <property type="entry name" value="Inositol_monophosphatase_CS"/>
</dbReference>
<dbReference type="Pfam" id="PF00459">
    <property type="entry name" value="Inositol_P"/>
    <property type="match status" value="1"/>
</dbReference>
<evidence type="ECO:0000256" key="2">
    <source>
        <dbReference type="ARBA" id="ARBA00022671"/>
    </source>
</evidence>
<comment type="similarity">
    <text evidence="1">Belongs to the inositol monophosphatase superfamily.</text>
</comment>
<keyword evidence="3" id="KW-0479">Metal-binding</keyword>
<dbReference type="Proteomes" id="UP001369086">
    <property type="component" value="Unassembled WGS sequence"/>
</dbReference>
<reference evidence="8 9" key="1">
    <citation type="submission" date="2021-05" db="EMBL/GenBank/DDBJ databases">
        <authorList>
            <person name="Zahm M."/>
            <person name="Klopp C."/>
            <person name="Cabau C."/>
            <person name="Kuhl H."/>
            <person name="Suciu R."/>
            <person name="Ciorpac M."/>
            <person name="Holostenco D."/>
            <person name="Gessner J."/>
            <person name="Wuertz S."/>
            <person name="Hohne C."/>
            <person name="Stock M."/>
            <person name="Gislard M."/>
            <person name="Lluch J."/>
            <person name="Milhes M."/>
            <person name="Lampietro C."/>
            <person name="Lopez Roques C."/>
            <person name="Donnadieu C."/>
            <person name="Du K."/>
            <person name="Schartl M."/>
            <person name="Guiguen Y."/>
        </authorList>
    </citation>
    <scope>NUCLEOTIDE SEQUENCE [LARGE SCALE GENOMIC DNA]</scope>
    <source>
        <strain evidence="8">Hh-F2</strain>
        <tissue evidence="8">Blood</tissue>
    </source>
</reference>
<evidence type="ECO:0000256" key="5">
    <source>
        <dbReference type="ARBA" id="ARBA00044465"/>
    </source>
</evidence>
<dbReference type="Gene3D" id="4.10.460.10">
    <property type="entry name" value="Inositol Polyphosphate 1-phosphatase, domain 1"/>
    <property type="match status" value="1"/>
</dbReference>
<keyword evidence="4" id="KW-0460">Magnesium</keyword>
<dbReference type="EMBL" id="JAHFZB010000012">
    <property type="protein sequence ID" value="KAK6483193.1"/>
    <property type="molecule type" value="Genomic_DNA"/>
</dbReference>
<comment type="caution">
    <text evidence="8">The sequence shown here is derived from an EMBL/GenBank/DDBJ whole genome shotgun (WGS) entry which is preliminary data.</text>
</comment>
<dbReference type="SUPFAM" id="SSF56655">
    <property type="entry name" value="Carbohydrate phosphatase"/>
    <property type="match status" value="1"/>
</dbReference>
<evidence type="ECO:0000256" key="4">
    <source>
        <dbReference type="ARBA" id="ARBA00022842"/>
    </source>
</evidence>
<dbReference type="Gene3D" id="3.30.540.10">
    <property type="entry name" value="Fructose-1,6-Bisphosphatase, subunit A, domain 1"/>
    <property type="match status" value="1"/>
</dbReference>
<dbReference type="InterPro" id="IPR050725">
    <property type="entry name" value="CysQ/Inositol_MonoPase"/>
</dbReference>
<dbReference type="InterPro" id="IPR000760">
    <property type="entry name" value="Inositol_monophosphatase-like"/>
</dbReference>
<evidence type="ECO:0000256" key="3">
    <source>
        <dbReference type="ARBA" id="ARBA00022723"/>
    </source>
</evidence>
<dbReference type="InterPro" id="IPR020583">
    <property type="entry name" value="Inositol_monoP_metal-BS"/>
</dbReference>
<dbReference type="PROSITE" id="PS00629">
    <property type="entry name" value="IMP_1"/>
    <property type="match status" value="1"/>
</dbReference>
<evidence type="ECO:0000313" key="8">
    <source>
        <dbReference type="EMBL" id="KAK6483193.1"/>
    </source>
</evidence>
<name>A0ABR0ZEK2_HUSHU</name>
<evidence type="ECO:0000256" key="1">
    <source>
        <dbReference type="ARBA" id="ARBA00009759"/>
    </source>
</evidence>
<gene>
    <name evidence="8" type="ORF">HHUSO_G14624</name>
</gene>
<comment type="catalytic activity">
    <reaction evidence="5">
        <text>1D-myo-inositol 1,3,4-trisphosphate + H2O = 1D-myo-inositol 3,4-bisphosphate + phosphate</text>
        <dbReference type="Rhea" id="RHEA:70319"/>
        <dbReference type="ChEBI" id="CHEBI:15377"/>
        <dbReference type="ChEBI" id="CHEBI:43474"/>
        <dbReference type="ChEBI" id="CHEBI:58414"/>
        <dbReference type="ChEBI" id="CHEBI:83241"/>
    </reaction>
    <physiologicalReaction direction="left-to-right" evidence="5">
        <dbReference type="Rhea" id="RHEA:70320"/>
    </physiologicalReaction>
</comment>
<dbReference type="InterPro" id="IPR044897">
    <property type="entry name" value="INPP1_dom_1"/>
</dbReference>
<dbReference type="PANTHER" id="PTHR43028:SF3">
    <property type="entry name" value="INOSITOL POLYPHOSPHATE 1-PHOSPHATASE"/>
    <property type="match status" value="1"/>
</dbReference>
<dbReference type="Gene3D" id="3.40.190.80">
    <property type="match status" value="1"/>
</dbReference>
<accession>A0ABR0ZEK2</accession>
<organism evidence="8 9">
    <name type="scientific">Huso huso</name>
    <name type="common">Beluga</name>
    <name type="synonym">Acipenser huso</name>
    <dbReference type="NCBI Taxonomy" id="61971"/>
    <lineage>
        <taxon>Eukaryota</taxon>
        <taxon>Metazoa</taxon>
        <taxon>Chordata</taxon>
        <taxon>Craniata</taxon>
        <taxon>Vertebrata</taxon>
        <taxon>Euteleostomi</taxon>
        <taxon>Actinopterygii</taxon>
        <taxon>Chondrostei</taxon>
        <taxon>Acipenseriformes</taxon>
        <taxon>Acipenseridae</taxon>
        <taxon>Huso</taxon>
    </lineage>
</organism>
<evidence type="ECO:0000256" key="7">
    <source>
        <dbReference type="ARBA" id="ARBA00044519"/>
    </source>
</evidence>
<dbReference type="PANTHER" id="PTHR43028">
    <property type="entry name" value="3'(2'),5'-BISPHOSPHATE NUCLEOTIDASE 1"/>
    <property type="match status" value="1"/>
</dbReference>
<evidence type="ECO:0000256" key="6">
    <source>
        <dbReference type="ARBA" id="ARBA00044478"/>
    </source>
</evidence>
<sequence>MLLTINRKTHSQGSWDCKRQREIRSTGLEDRMSDVIAALVHASEKAAKIARACRLEESLFGLLIEEKKEGEKNKKFVTDFKTLADVLVQEVIKHDVGKQFPGIENNIFGEESNEFMNGLGEKIHVKVCETEQETAKLLSKVLDGNMEAAEVLARSAHQNIVIPDLDTGKIDIPQDRLGVWVDPIDSTFQYIKGISDSKPNNNIYSHGLQCVTILIGVYDLHSGTPIMGVLNQPFAVQDPETQRWSGQYYWGISYGTTNVCSLRPHSKNRVVSSESNSVSAPHHLKKGIAADLEEERFSAVLSTGETVCVQTLLKGACGDNIHYAAGAGYKSLCVVLGFVDVYVFSEDTTFKWDCCSPHAILKSLGGGMADLRECLRRRQDGNLEDCSELVYNAPVQDAKGADRWANKGGLVAYRSRKHLDAVLNLLSGISV</sequence>
<dbReference type="PROSITE" id="PS00630">
    <property type="entry name" value="IMP_2"/>
    <property type="match status" value="1"/>
</dbReference>
<protein>
    <recommendedName>
        <fullName evidence="7">inositol-1,4-bisphosphate 1-phosphatase</fullName>
        <ecNumber evidence="7">3.1.3.57</ecNumber>
    </recommendedName>
</protein>
<dbReference type="EC" id="3.1.3.57" evidence="7"/>
<evidence type="ECO:0000313" key="9">
    <source>
        <dbReference type="Proteomes" id="UP001369086"/>
    </source>
</evidence>
<keyword evidence="2" id="KW-0452">Lithium</keyword>